<evidence type="ECO:0000313" key="11">
    <source>
        <dbReference type="Proteomes" id="UP000777784"/>
    </source>
</evidence>
<dbReference type="InterPro" id="IPR009057">
    <property type="entry name" value="Homeodomain-like_sf"/>
</dbReference>
<comment type="caution">
    <text evidence="10">The sequence shown here is derived from an EMBL/GenBank/DDBJ whole genome shotgun (WGS) entry which is preliminary data.</text>
</comment>
<dbReference type="InterPro" id="IPR011006">
    <property type="entry name" value="CheY-like_superfamily"/>
</dbReference>
<protein>
    <submittedName>
        <fullName evidence="10">Sigma-54 dependent transcriptional regulator</fullName>
    </submittedName>
</protein>
<reference evidence="10" key="1">
    <citation type="submission" date="2021-05" db="EMBL/GenBank/DDBJ databases">
        <title>Energy efficiency and biological interactions define the core microbiome of deep oligotrophic groundwater.</title>
        <authorList>
            <person name="Mehrshad M."/>
            <person name="Lopez-Fernandez M."/>
            <person name="Bell E."/>
            <person name="Bernier-Latmani R."/>
            <person name="Bertilsson S."/>
            <person name="Dopson M."/>
        </authorList>
    </citation>
    <scope>NUCLEOTIDE SEQUENCE</scope>
    <source>
        <strain evidence="10">Modern_marine.mb.64</strain>
    </source>
</reference>
<dbReference type="SMART" id="SM00448">
    <property type="entry name" value="REC"/>
    <property type="match status" value="1"/>
</dbReference>
<feature type="domain" description="Sigma-54 factor interaction" evidence="8">
    <location>
        <begin position="143"/>
        <end position="373"/>
    </location>
</feature>
<proteinExistence type="predicted"/>
<dbReference type="InterPro" id="IPR003593">
    <property type="entry name" value="AAA+_ATPase"/>
</dbReference>
<dbReference type="Gene3D" id="3.40.50.300">
    <property type="entry name" value="P-loop containing nucleotide triphosphate hydrolases"/>
    <property type="match status" value="1"/>
</dbReference>
<evidence type="ECO:0000256" key="3">
    <source>
        <dbReference type="ARBA" id="ARBA00022840"/>
    </source>
</evidence>
<dbReference type="Pfam" id="PF25601">
    <property type="entry name" value="AAA_lid_14"/>
    <property type="match status" value="1"/>
</dbReference>
<dbReference type="InterPro" id="IPR025943">
    <property type="entry name" value="Sigma_54_int_dom_ATP-bd_2"/>
</dbReference>
<dbReference type="CDD" id="cd00009">
    <property type="entry name" value="AAA"/>
    <property type="match status" value="1"/>
</dbReference>
<evidence type="ECO:0000256" key="6">
    <source>
        <dbReference type="ARBA" id="ARBA00023163"/>
    </source>
</evidence>
<dbReference type="Pfam" id="PF02954">
    <property type="entry name" value="HTH_8"/>
    <property type="match status" value="1"/>
</dbReference>
<gene>
    <name evidence="10" type="ORF">KJ970_12225</name>
</gene>
<dbReference type="GO" id="GO:0043565">
    <property type="term" value="F:sequence-specific DNA binding"/>
    <property type="evidence" value="ECO:0007669"/>
    <property type="project" value="InterPro"/>
</dbReference>
<evidence type="ECO:0000256" key="7">
    <source>
        <dbReference type="PROSITE-ProRule" id="PRU00169"/>
    </source>
</evidence>
<dbReference type="Gene3D" id="1.10.8.60">
    <property type="match status" value="1"/>
</dbReference>
<dbReference type="FunFam" id="3.40.50.2300:FF:000018">
    <property type="entry name" value="DNA-binding transcriptional regulator NtrC"/>
    <property type="match status" value="1"/>
</dbReference>
<dbReference type="InterPro" id="IPR002197">
    <property type="entry name" value="HTH_Fis"/>
</dbReference>
<dbReference type="SMART" id="SM00382">
    <property type="entry name" value="AAA"/>
    <property type="match status" value="1"/>
</dbReference>
<dbReference type="PANTHER" id="PTHR32071:SF113">
    <property type="entry name" value="ALGINATE BIOSYNTHESIS TRANSCRIPTIONAL REGULATORY PROTEIN ALGB"/>
    <property type="match status" value="1"/>
</dbReference>
<organism evidence="10 11">
    <name type="scientific">Eiseniibacteriota bacterium</name>
    <dbReference type="NCBI Taxonomy" id="2212470"/>
    <lineage>
        <taxon>Bacteria</taxon>
        <taxon>Candidatus Eiseniibacteriota</taxon>
    </lineage>
</organism>
<dbReference type="EMBL" id="JAHJDP010000072">
    <property type="protein sequence ID" value="MBU2691684.1"/>
    <property type="molecule type" value="Genomic_DNA"/>
</dbReference>
<evidence type="ECO:0000256" key="2">
    <source>
        <dbReference type="ARBA" id="ARBA00022741"/>
    </source>
</evidence>
<dbReference type="GO" id="GO:0000160">
    <property type="term" value="P:phosphorelay signal transduction system"/>
    <property type="evidence" value="ECO:0007669"/>
    <property type="project" value="InterPro"/>
</dbReference>
<dbReference type="GO" id="GO:0006355">
    <property type="term" value="P:regulation of DNA-templated transcription"/>
    <property type="evidence" value="ECO:0007669"/>
    <property type="project" value="InterPro"/>
</dbReference>
<dbReference type="Pfam" id="PF00158">
    <property type="entry name" value="Sigma54_activat"/>
    <property type="match status" value="1"/>
</dbReference>
<dbReference type="InterPro" id="IPR002078">
    <property type="entry name" value="Sigma_54_int"/>
</dbReference>
<dbReference type="AlphaFoldDB" id="A0A948S0P3"/>
<dbReference type="PROSITE" id="PS00675">
    <property type="entry name" value="SIGMA54_INTERACT_1"/>
    <property type="match status" value="1"/>
</dbReference>
<keyword evidence="5" id="KW-0238">DNA-binding</keyword>
<dbReference type="PANTHER" id="PTHR32071">
    <property type="entry name" value="TRANSCRIPTIONAL REGULATORY PROTEIN"/>
    <property type="match status" value="1"/>
</dbReference>
<name>A0A948S0P3_UNCEI</name>
<dbReference type="InterPro" id="IPR027417">
    <property type="entry name" value="P-loop_NTPase"/>
</dbReference>
<feature type="modified residue" description="4-aspartylphosphate" evidence="7">
    <location>
        <position position="53"/>
    </location>
</feature>
<evidence type="ECO:0000256" key="1">
    <source>
        <dbReference type="ARBA" id="ARBA00022553"/>
    </source>
</evidence>
<dbReference type="InterPro" id="IPR025944">
    <property type="entry name" value="Sigma_54_int_dom_CS"/>
</dbReference>
<feature type="domain" description="Response regulatory" evidence="9">
    <location>
        <begin position="4"/>
        <end position="118"/>
    </location>
</feature>
<evidence type="ECO:0000259" key="9">
    <source>
        <dbReference type="PROSITE" id="PS50110"/>
    </source>
</evidence>
<dbReference type="PROSITE" id="PS50045">
    <property type="entry name" value="SIGMA54_INTERACT_4"/>
    <property type="match status" value="1"/>
</dbReference>
<dbReference type="InterPro" id="IPR058031">
    <property type="entry name" value="AAA_lid_NorR"/>
</dbReference>
<evidence type="ECO:0000256" key="5">
    <source>
        <dbReference type="ARBA" id="ARBA00023125"/>
    </source>
</evidence>
<evidence type="ECO:0000256" key="4">
    <source>
        <dbReference type="ARBA" id="ARBA00023015"/>
    </source>
</evidence>
<accession>A0A948S0P3</accession>
<dbReference type="Proteomes" id="UP000777784">
    <property type="component" value="Unassembled WGS sequence"/>
</dbReference>
<dbReference type="InterPro" id="IPR001789">
    <property type="entry name" value="Sig_transdc_resp-reg_receiver"/>
</dbReference>
<dbReference type="Pfam" id="PF00072">
    <property type="entry name" value="Response_reg"/>
    <property type="match status" value="1"/>
</dbReference>
<dbReference type="Gene3D" id="1.10.10.60">
    <property type="entry name" value="Homeodomain-like"/>
    <property type="match status" value="1"/>
</dbReference>
<dbReference type="SUPFAM" id="SSF52172">
    <property type="entry name" value="CheY-like"/>
    <property type="match status" value="1"/>
</dbReference>
<dbReference type="SUPFAM" id="SSF46689">
    <property type="entry name" value="Homeodomain-like"/>
    <property type="match status" value="1"/>
</dbReference>
<keyword evidence="6" id="KW-0804">Transcription</keyword>
<dbReference type="GO" id="GO:0005524">
    <property type="term" value="F:ATP binding"/>
    <property type="evidence" value="ECO:0007669"/>
    <property type="project" value="UniProtKB-KW"/>
</dbReference>
<keyword evidence="2" id="KW-0547">Nucleotide-binding</keyword>
<dbReference type="PRINTS" id="PR01590">
    <property type="entry name" value="HTHFIS"/>
</dbReference>
<keyword evidence="4" id="KW-0805">Transcription regulation</keyword>
<sequence length="491" mass="55742">MTSHILVVDDEGTIRHFLGKSLADAGYEVTGAETGKEALDCFQKTGADLVLLDLKLPDRSGLDILKEIKKNAPQVPVLMMTAFGEVTTAVEAMKAGAYDYLIKPLHLEQVRVVVERALSEVARWRELEHLRRQQRERFQKDFVRGTSPQIQQIYDMVDKVAENDRTSVLINGESGTGKQVIAQLIHQLSPRAANPFLEINCGAIPRELLESELFGHERGAFTDARDSKQGLLELADKGSLFLDEIGEMNLNAQVKLLKVLDQMTFRRVGGTRDIRVNVRILSATNRNLEEAVKEGYFRDDLYYRLMVVPIQLPPLRERGDDVLQMARHFLTEFSQAFKKNFVDLAPATEQKILSYPWPGNIRELRNVMERTVLLENGETLEPHQLKIQQTGIITDRESLIESLRLILEEGQIAEEGIPFEELVADVEKGLIFKASYATGWNQSRTAELLRVTRDKLRYRMKLHGIKASEVLNLPDHLHRDDEKVDSPRLAS</sequence>
<evidence type="ECO:0000313" key="10">
    <source>
        <dbReference type="EMBL" id="MBU2691684.1"/>
    </source>
</evidence>
<dbReference type="InterPro" id="IPR025662">
    <property type="entry name" value="Sigma_54_int_dom_ATP-bd_1"/>
</dbReference>
<evidence type="ECO:0000259" key="8">
    <source>
        <dbReference type="PROSITE" id="PS50045"/>
    </source>
</evidence>
<dbReference type="PROSITE" id="PS00676">
    <property type="entry name" value="SIGMA54_INTERACT_2"/>
    <property type="match status" value="1"/>
</dbReference>
<keyword evidence="3" id="KW-0067">ATP-binding</keyword>
<keyword evidence="1 7" id="KW-0597">Phosphoprotein</keyword>
<dbReference type="PROSITE" id="PS50110">
    <property type="entry name" value="RESPONSE_REGULATORY"/>
    <property type="match status" value="1"/>
</dbReference>
<dbReference type="SUPFAM" id="SSF52540">
    <property type="entry name" value="P-loop containing nucleoside triphosphate hydrolases"/>
    <property type="match status" value="1"/>
</dbReference>
<dbReference type="PROSITE" id="PS00688">
    <property type="entry name" value="SIGMA54_INTERACT_3"/>
    <property type="match status" value="1"/>
</dbReference>
<dbReference type="Gene3D" id="3.40.50.2300">
    <property type="match status" value="1"/>
</dbReference>
<dbReference type="FunFam" id="3.40.50.300:FF:000006">
    <property type="entry name" value="DNA-binding transcriptional regulator NtrC"/>
    <property type="match status" value="1"/>
</dbReference>